<evidence type="ECO:0000256" key="6">
    <source>
        <dbReference type="ARBA" id="ARBA00022801"/>
    </source>
</evidence>
<protein>
    <recommendedName>
        <fullName evidence="10">Carboxylic ester hydrolase</fullName>
        <ecNumber evidence="10">3.1.1.-</ecNumber>
    </recommendedName>
</protein>
<dbReference type="EC" id="3.1.1.-" evidence="10"/>
<dbReference type="OMA" id="FMEAWLP"/>
<dbReference type="OrthoDB" id="3039123at2759"/>
<comment type="catalytic activity">
    <reaction evidence="9">
        <text>feruloyl-polysaccharide + H2O = ferulate + polysaccharide.</text>
        <dbReference type="EC" id="3.1.1.73"/>
    </reaction>
</comment>
<dbReference type="PANTHER" id="PTHR33938">
    <property type="entry name" value="FERULOYL ESTERASE B-RELATED"/>
    <property type="match status" value="1"/>
</dbReference>
<keyword evidence="13" id="KW-1185">Reference proteome</keyword>
<keyword evidence="2" id="KW-0719">Serine esterase</keyword>
<feature type="chain" id="PRO_5003120960" description="Carboxylic ester hydrolase" evidence="11">
    <location>
        <begin position="38"/>
        <end position="535"/>
    </location>
</feature>
<evidence type="ECO:0000256" key="7">
    <source>
        <dbReference type="ARBA" id="ARBA00022837"/>
    </source>
</evidence>
<keyword evidence="7" id="KW-0106">Calcium</keyword>
<evidence type="ECO:0000256" key="4">
    <source>
        <dbReference type="ARBA" id="ARBA00022723"/>
    </source>
</evidence>
<dbReference type="VEuPathDB" id="FungiDB:SCHCODRAFT_02672291"/>
<evidence type="ECO:0000256" key="8">
    <source>
        <dbReference type="ARBA" id="ARBA00023157"/>
    </source>
</evidence>
<dbReference type="InParanoid" id="D8QHD4"/>
<dbReference type="GO" id="GO:0030600">
    <property type="term" value="F:feruloyl esterase activity"/>
    <property type="evidence" value="ECO:0007669"/>
    <property type="project" value="UniProtKB-EC"/>
</dbReference>
<gene>
    <name evidence="12" type="ORF">SCHCODRAFT_258561</name>
</gene>
<name>D8QHD4_SCHCM</name>
<dbReference type="eggNOG" id="ENOG502QPXZ">
    <property type="taxonomic scope" value="Eukaryota"/>
</dbReference>
<dbReference type="HOGENOM" id="CLU_014819_1_0_1"/>
<evidence type="ECO:0000256" key="9">
    <source>
        <dbReference type="ARBA" id="ARBA00034075"/>
    </source>
</evidence>
<keyword evidence="4" id="KW-0479">Metal-binding</keyword>
<dbReference type="EMBL" id="GL377312">
    <property type="protein sequence ID" value="EFI92652.1"/>
    <property type="molecule type" value="Genomic_DNA"/>
</dbReference>
<keyword evidence="5 11" id="KW-0732">Signal</keyword>
<dbReference type="GeneID" id="9597327"/>
<evidence type="ECO:0000313" key="13">
    <source>
        <dbReference type="Proteomes" id="UP000007431"/>
    </source>
</evidence>
<evidence type="ECO:0000256" key="11">
    <source>
        <dbReference type="SAM" id="SignalP"/>
    </source>
</evidence>
<comment type="similarity">
    <text evidence="1 10">Belongs to the tannase family.</text>
</comment>
<dbReference type="KEGG" id="scm:SCHCO_02672291"/>
<keyword evidence="3" id="KW-0119">Carbohydrate metabolism</keyword>
<dbReference type="InterPro" id="IPR011118">
    <property type="entry name" value="Tannase/feruloyl_esterase"/>
</dbReference>
<dbReference type="Proteomes" id="UP000007431">
    <property type="component" value="Unassembled WGS sequence"/>
</dbReference>
<dbReference type="STRING" id="578458.D8QHD4"/>
<reference evidence="12 13" key="1">
    <citation type="journal article" date="2010" name="Nat. Biotechnol.">
        <title>Genome sequence of the model mushroom Schizophyllum commune.</title>
        <authorList>
            <person name="Ohm R.A."/>
            <person name="de Jong J.F."/>
            <person name="Lugones L.G."/>
            <person name="Aerts A."/>
            <person name="Kothe E."/>
            <person name="Stajich J.E."/>
            <person name="de Vries R.P."/>
            <person name="Record E."/>
            <person name="Levasseur A."/>
            <person name="Baker S.E."/>
            <person name="Bartholomew K.A."/>
            <person name="Coutinho P.M."/>
            <person name="Erdmann S."/>
            <person name="Fowler T.J."/>
            <person name="Gathman A.C."/>
            <person name="Lombard V."/>
            <person name="Henrissat B."/>
            <person name="Knabe N."/>
            <person name="Kuees U."/>
            <person name="Lilly W.W."/>
            <person name="Lindquist E."/>
            <person name="Lucas S."/>
            <person name="Magnuson J.K."/>
            <person name="Piumi F."/>
            <person name="Raudaskoski M."/>
            <person name="Salamov A."/>
            <person name="Schmutz J."/>
            <person name="Schwarze F.W.M.R."/>
            <person name="vanKuyk P.A."/>
            <person name="Horton J.S."/>
            <person name="Grigoriev I.V."/>
            <person name="Woesten H.A.B."/>
        </authorList>
    </citation>
    <scope>NUCLEOTIDE SEQUENCE [LARGE SCALE GENOMIC DNA]</scope>
    <source>
        <strain evidence="13">H4-8 / FGSC 9210</strain>
    </source>
</reference>
<feature type="signal peptide" evidence="11">
    <location>
        <begin position="1"/>
        <end position="37"/>
    </location>
</feature>
<dbReference type="SUPFAM" id="SSF53474">
    <property type="entry name" value="alpha/beta-Hydrolases"/>
    <property type="match status" value="1"/>
</dbReference>
<dbReference type="GO" id="GO:0046872">
    <property type="term" value="F:metal ion binding"/>
    <property type="evidence" value="ECO:0007669"/>
    <property type="project" value="UniProtKB-KW"/>
</dbReference>
<keyword evidence="6 10" id="KW-0378">Hydrolase</keyword>
<dbReference type="Pfam" id="PF07519">
    <property type="entry name" value="Tannase"/>
    <property type="match status" value="1"/>
</dbReference>
<accession>D8QHD4</accession>
<keyword evidence="3" id="KW-0624">Polysaccharide degradation</keyword>
<evidence type="ECO:0000256" key="5">
    <source>
        <dbReference type="ARBA" id="ARBA00022729"/>
    </source>
</evidence>
<evidence type="ECO:0000256" key="3">
    <source>
        <dbReference type="ARBA" id="ARBA00022651"/>
    </source>
</evidence>
<evidence type="ECO:0000256" key="10">
    <source>
        <dbReference type="RuleBase" id="RU361238"/>
    </source>
</evidence>
<dbReference type="InterPro" id="IPR029058">
    <property type="entry name" value="AB_hydrolase_fold"/>
</dbReference>
<evidence type="ECO:0000313" key="12">
    <source>
        <dbReference type="EMBL" id="EFI92652.1"/>
    </source>
</evidence>
<dbReference type="Gene3D" id="3.40.50.1820">
    <property type="entry name" value="alpha/beta hydrolase"/>
    <property type="match status" value="1"/>
</dbReference>
<keyword evidence="8" id="KW-1015">Disulfide bond</keyword>
<organism evidence="13">
    <name type="scientific">Schizophyllum commune (strain H4-8 / FGSC 9210)</name>
    <name type="common">Split gill fungus</name>
    <dbReference type="NCBI Taxonomy" id="578458"/>
    <lineage>
        <taxon>Eukaryota</taxon>
        <taxon>Fungi</taxon>
        <taxon>Dikarya</taxon>
        <taxon>Basidiomycota</taxon>
        <taxon>Agaricomycotina</taxon>
        <taxon>Agaricomycetes</taxon>
        <taxon>Agaricomycetidae</taxon>
        <taxon>Agaricales</taxon>
        <taxon>Schizophyllaceae</taxon>
        <taxon>Schizophyllum</taxon>
    </lineage>
</organism>
<dbReference type="AlphaFoldDB" id="D8QHD4"/>
<proteinExistence type="inferred from homology"/>
<dbReference type="RefSeq" id="XP_003027555.1">
    <property type="nucleotide sequence ID" value="XM_003027509.1"/>
</dbReference>
<dbReference type="PANTHER" id="PTHR33938:SF15">
    <property type="entry name" value="FERULOYL ESTERASE B-RELATED"/>
    <property type="match status" value="1"/>
</dbReference>
<sequence length="535" mass="57580">MRAHGQRTPHSLMSSYRSIPGVLLSTLALLGVTHVRGDFASDCSALIDQISLDNVTVLSTDFVAAGTNVSLGNVPASCKRPSHHVASSDLCRAVMNVSTSARSGIRMEAWFPKNYTGRFLSAGNGGLGGCIQHDDLDYAASLGFAAVGANNGHDGITGEPFFNNPDVVADFAWRSLHTGVVVGKQLVETFYGVPHNKSYYLGCSTGGRQGFKAVQDFPDDFDGVVAGAPAFAWTEMLFWAGTLFMTTGTPEDPTFVSTHDGWTIIHDEVLKQCDALDGAADGILENPDLCNFDLTSLICADDNATNCLTETQAETVRAVLSPVYDKDGSVLHPRMQPGAEYLAGLVASTGQPSAVTTDWYRYVIYNDTTWDPTTLSLDDYTAARVQNPAGVDSYKGDLSAFAASGGKVLHYHGLADGLITSDNSKRYYAHVQQTMNKQPAELDDFYRFFPISGMSHCIDGQGAYRIGNVAGAAGMSADENVLMSMVRWVEEGVAPEVVRGVDANGTYWRAHCKWPKTNKYVGPGAYEDESAWQCS</sequence>
<keyword evidence="3" id="KW-0858">Xylan degradation</keyword>
<evidence type="ECO:0000256" key="1">
    <source>
        <dbReference type="ARBA" id="ARBA00006249"/>
    </source>
</evidence>
<evidence type="ECO:0000256" key="2">
    <source>
        <dbReference type="ARBA" id="ARBA00022487"/>
    </source>
</evidence>
<dbReference type="GO" id="GO:0045493">
    <property type="term" value="P:xylan catabolic process"/>
    <property type="evidence" value="ECO:0007669"/>
    <property type="project" value="UniProtKB-KW"/>
</dbReference>